<sequence length="319" mass="35483">MFVNPAPISGWVNGNLYVPTTEEIGILPIPEEIHTTSGMAGYVPTMDGDQQHWFLAAKQGTRKPVLPVHTPAEKELFRELMNHDSSFSPQSGEPRWRDAVKIWNANADQKDNISYKLIEQLKVYYAKWKILLHVKETMSLSASARKPLALIIHDPQHSAAAPAVQVQQMRPLAIERGLLDMPTTTTMTPVTPNLNLPGPPKPHNHSTTNQTPSTSATETPAPTSSVKHGSGSHMVQANHIDMRAQAEMLARQRVADTMAKSKPALAPRKRRTCRKCAKLECPGSQTVSNCWNPCQDCRTINCRGRNSKRPEKTCYEGWD</sequence>
<organism evidence="2 3">
    <name type="scientific">Laccaria amethystina LaAM-08-1</name>
    <dbReference type="NCBI Taxonomy" id="1095629"/>
    <lineage>
        <taxon>Eukaryota</taxon>
        <taxon>Fungi</taxon>
        <taxon>Dikarya</taxon>
        <taxon>Basidiomycota</taxon>
        <taxon>Agaricomycotina</taxon>
        <taxon>Agaricomycetes</taxon>
        <taxon>Agaricomycetidae</taxon>
        <taxon>Agaricales</taxon>
        <taxon>Agaricineae</taxon>
        <taxon>Hydnangiaceae</taxon>
        <taxon>Laccaria</taxon>
    </lineage>
</organism>
<reference evidence="3" key="2">
    <citation type="submission" date="2015-01" db="EMBL/GenBank/DDBJ databases">
        <title>Evolutionary Origins and Diversification of the Mycorrhizal Mutualists.</title>
        <authorList>
            <consortium name="DOE Joint Genome Institute"/>
            <consortium name="Mycorrhizal Genomics Consortium"/>
            <person name="Kohler A."/>
            <person name="Kuo A."/>
            <person name="Nagy L.G."/>
            <person name="Floudas D."/>
            <person name="Copeland A."/>
            <person name="Barry K.W."/>
            <person name="Cichocki N."/>
            <person name="Veneault-Fourrey C."/>
            <person name="LaButti K."/>
            <person name="Lindquist E.A."/>
            <person name="Lipzen A."/>
            <person name="Lundell T."/>
            <person name="Morin E."/>
            <person name="Murat C."/>
            <person name="Riley R."/>
            <person name="Ohm R."/>
            <person name="Sun H."/>
            <person name="Tunlid A."/>
            <person name="Henrissat B."/>
            <person name="Grigoriev I.V."/>
            <person name="Hibbett D.S."/>
            <person name="Martin F."/>
        </authorList>
    </citation>
    <scope>NUCLEOTIDE SEQUENCE [LARGE SCALE GENOMIC DNA]</scope>
    <source>
        <strain evidence="3">LaAM-08-1</strain>
    </source>
</reference>
<protein>
    <submittedName>
        <fullName evidence="2">Uncharacterized protein</fullName>
    </submittedName>
</protein>
<feature type="compositionally biased region" description="Low complexity" evidence="1">
    <location>
        <begin position="211"/>
        <end position="225"/>
    </location>
</feature>
<feature type="region of interest" description="Disordered" evidence="1">
    <location>
        <begin position="191"/>
        <end position="231"/>
    </location>
</feature>
<gene>
    <name evidence="2" type="ORF">K443DRAFT_99928</name>
</gene>
<dbReference type="AlphaFoldDB" id="A0A0C9XSA8"/>
<evidence type="ECO:0000313" key="3">
    <source>
        <dbReference type="Proteomes" id="UP000054477"/>
    </source>
</evidence>
<dbReference type="OrthoDB" id="1920326at2759"/>
<keyword evidence="3" id="KW-1185">Reference proteome</keyword>
<accession>A0A0C9XSA8</accession>
<evidence type="ECO:0000256" key="1">
    <source>
        <dbReference type="SAM" id="MobiDB-lite"/>
    </source>
</evidence>
<proteinExistence type="predicted"/>
<dbReference type="EMBL" id="KN838621">
    <property type="protein sequence ID" value="KIK00632.1"/>
    <property type="molecule type" value="Genomic_DNA"/>
</dbReference>
<reference evidence="2 3" key="1">
    <citation type="submission" date="2014-04" db="EMBL/GenBank/DDBJ databases">
        <authorList>
            <consortium name="DOE Joint Genome Institute"/>
            <person name="Kuo A."/>
            <person name="Kohler A."/>
            <person name="Nagy L.G."/>
            <person name="Floudas D."/>
            <person name="Copeland A."/>
            <person name="Barry K.W."/>
            <person name="Cichocki N."/>
            <person name="Veneault-Fourrey C."/>
            <person name="LaButti K."/>
            <person name="Lindquist E.A."/>
            <person name="Lipzen A."/>
            <person name="Lundell T."/>
            <person name="Morin E."/>
            <person name="Murat C."/>
            <person name="Sun H."/>
            <person name="Tunlid A."/>
            <person name="Henrissat B."/>
            <person name="Grigoriev I.V."/>
            <person name="Hibbett D.S."/>
            <person name="Martin F."/>
            <person name="Nordberg H.P."/>
            <person name="Cantor M.N."/>
            <person name="Hua S.X."/>
        </authorList>
    </citation>
    <scope>NUCLEOTIDE SEQUENCE [LARGE SCALE GENOMIC DNA]</scope>
    <source>
        <strain evidence="2 3">LaAM-08-1</strain>
    </source>
</reference>
<dbReference type="Proteomes" id="UP000054477">
    <property type="component" value="Unassembled WGS sequence"/>
</dbReference>
<dbReference type="STRING" id="1095629.A0A0C9XSA8"/>
<dbReference type="HOGENOM" id="CLU_068076_0_0_1"/>
<evidence type="ECO:0000313" key="2">
    <source>
        <dbReference type="EMBL" id="KIK00632.1"/>
    </source>
</evidence>
<name>A0A0C9XSA8_9AGAR</name>